<organism evidence="3 4">
    <name type="scientific">Dichanthelium oligosanthes</name>
    <dbReference type="NCBI Taxonomy" id="888268"/>
    <lineage>
        <taxon>Eukaryota</taxon>
        <taxon>Viridiplantae</taxon>
        <taxon>Streptophyta</taxon>
        <taxon>Embryophyta</taxon>
        <taxon>Tracheophyta</taxon>
        <taxon>Spermatophyta</taxon>
        <taxon>Magnoliopsida</taxon>
        <taxon>Liliopsida</taxon>
        <taxon>Poales</taxon>
        <taxon>Poaceae</taxon>
        <taxon>PACMAD clade</taxon>
        <taxon>Panicoideae</taxon>
        <taxon>Panicodae</taxon>
        <taxon>Paniceae</taxon>
        <taxon>Dichantheliinae</taxon>
        <taxon>Dichanthelium</taxon>
    </lineage>
</organism>
<accession>A0A1E5WF50</accession>
<dbReference type="PANTHER" id="PTHR32141:SF40">
    <property type="entry name" value="OS06G0492900 PROTEIN"/>
    <property type="match status" value="1"/>
</dbReference>
<protein>
    <submittedName>
        <fullName evidence="3">Uncharacterized protein</fullName>
    </submittedName>
</protein>
<dbReference type="Pfam" id="PF08387">
    <property type="entry name" value="FBD"/>
    <property type="match status" value="1"/>
</dbReference>
<evidence type="ECO:0000259" key="1">
    <source>
        <dbReference type="Pfam" id="PF08387"/>
    </source>
</evidence>
<dbReference type="AlphaFoldDB" id="A0A1E5WF50"/>
<sequence>MKEGDLAFLLDKCPVLEKLLIVGSRWPVCLRVQSGSILCVEVCTAIVSEITVLHAPCLERLLLWEAWGGGGLTNMCSRVKIGHAPKLRFLGFLVPGMHELEIGNTIIKLGKARMLPSFLRCFPNVETLYIQSDNDGIKLWETPSSHTGEFKLKFLKEAGSIECVQNNIKKLVFRECRGNRNELYFLKFIAEHARVLEEMVIVLTNGCSPSDLVCAKLRTFMACAKWASVCCKLMVFQSSFHQEGTTRCHQQAFDLSNQDPFDVSRCPRGNV</sequence>
<comment type="caution">
    <text evidence="3">The sequence shown here is derived from an EMBL/GenBank/DDBJ whole genome shotgun (WGS) entry which is preliminary data.</text>
</comment>
<dbReference type="STRING" id="888268.A0A1E5WF50"/>
<dbReference type="EMBL" id="LWDX02010468">
    <property type="protein sequence ID" value="OEL35964.1"/>
    <property type="molecule type" value="Genomic_DNA"/>
</dbReference>
<dbReference type="InterPro" id="IPR006566">
    <property type="entry name" value="FBD"/>
</dbReference>
<keyword evidence="4" id="KW-1185">Reference proteome</keyword>
<dbReference type="PANTHER" id="PTHR32141">
    <property type="match status" value="1"/>
</dbReference>
<dbReference type="OrthoDB" id="666837at2759"/>
<evidence type="ECO:0000259" key="2">
    <source>
        <dbReference type="Pfam" id="PF24758"/>
    </source>
</evidence>
<feature type="domain" description="F-box/LRR-repeat protein 15/At3g58940/PEG3-like LRR" evidence="2">
    <location>
        <begin position="1"/>
        <end position="109"/>
    </location>
</feature>
<proteinExistence type="predicted"/>
<dbReference type="InterPro" id="IPR055411">
    <property type="entry name" value="LRR_FXL15/At3g58940/PEG3-like"/>
</dbReference>
<dbReference type="Pfam" id="PF24758">
    <property type="entry name" value="LRR_At5g56370"/>
    <property type="match status" value="1"/>
</dbReference>
<reference evidence="3 4" key="1">
    <citation type="submission" date="2016-09" db="EMBL/GenBank/DDBJ databases">
        <title>The draft genome of Dichanthelium oligosanthes: A C3 panicoid grass species.</title>
        <authorList>
            <person name="Studer A.J."/>
            <person name="Schnable J.C."/>
            <person name="Brutnell T.P."/>
        </authorList>
    </citation>
    <scope>NUCLEOTIDE SEQUENCE [LARGE SCALE GENOMIC DNA]</scope>
    <source>
        <strain evidence="4">cv. Kellogg 1175</strain>
        <tissue evidence="3">Leaf</tissue>
    </source>
</reference>
<dbReference type="Proteomes" id="UP000095767">
    <property type="component" value="Unassembled WGS sequence"/>
</dbReference>
<dbReference type="InterPro" id="IPR055302">
    <property type="entry name" value="F-box_dom-containing"/>
</dbReference>
<feature type="domain" description="FBD" evidence="1">
    <location>
        <begin position="159"/>
        <end position="201"/>
    </location>
</feature>
<name>A0A1E5WF50_9POAL</name>
<evidence type="ECO:0000313" key="3">
    <source>
        <dbReference type="EMBL" id="OEL35964.1"/>
    </source>
</evidence>
<evidence type="ECO:0000313" key="4">
    <source>
        <dbReference type="Proteomes" id="UP000095767"/>
    </source>
</evidence>
<gene>
    <name evidence="3" type="ORF">BAE44_0003014</name>
</gene>